<dbReference type="Proteomes" id="UP001362999">
    <property type="component" value="Unassembled WGS sequence"/>
</dbReference>
<dbReference type="AlphaFoldDB" id="A0AAW0BJJ9"/>
<comment type="caution">
    <text evidence="1">The sequence shown here is derived from an EMBL/GenBank/DDBJ whole genome shotgun (WGS) entry which is preliminary data.</text>
</comment>
<sequence>MQDMYITFTNHADPGAFWPKYDEETKVVMRLLDKHVRPVKDERRRNLTDFLNNVEVMKEFGRFG</sequence>
<evidence type="ECO:0000313" key="1">
    <source>
        <dbReference type="EMBL" id="KAK7026254.1"/>
    </source>
</evidence>
<dbReference type="EMBL" id="JAWWNJ010000032">
    <property type="protein sequence ID" value="KAK7026254.1"/>
    <property type="molecule type" value="Genomic_DNA"/>
</dbReference>
<protein>
    <submittedName>
        <fullName evidence="1">Uncharacterized protein</fullName>
    </submittedName>
</protein>
<organism evidence="1 2">
    <name type="scientific">Favolaschia claudopus</name>
    <dbReference type="NCBI Taxonomy" id="2862362"/>
    <lineage>
        <taxon>Eukaryota</taxon>
        <taxon>Fungi</taxon>
        <taxon>Dikarya</taxon>
        <taxon>Basidiomycota</taxon>
        <taxon>Agaricomycotina</taxon>
        <taxon>Agaricomycetes</taxon>
        <taxon>Agaricomycetidae</taxon>
        <taxon>Agaricales</taxon>
        <taxon>Marasmiineae</taxon>
        <taxon>Mycenaceae</taxon>
        <taxon>Favolaschia</taxon>
    </lineage>
</organism>
<proteinExistence type="predicted"/>
<evidence type="ECO:0000313" key="2">
    <source>
        <dbReference type="Proteomes" id="UP001362999"/>
    </source>
</evidence>
<reference evidence="1 2" key="1">
    <citation type="journal article" date="2024" name="J Genomics">
        <title>Draft genome sequencing and assembly of Favolaschia claudopus CIRM-BRFM 2984 isolated from oak limbs.</title>
        <authorList>
            <person name="Navarro D."/>
            <person name="Drula E."/>
            <person name="Chaduli D."/>
            <person name="Cazenave R."/>
            <person name="Ahrendt S."/>
            <person name="Wang J."/>
            <person name="Lipzen A."/>
            <person name="Daum C."/>
            <person name="Barry K."/>
            <person name="Grigoriev I.V."/>
            <person name="Favel A."/>
            <person name="Rosso M.N."/>
            <person name="Martin F."/>
        </authorList>
    </citation>
    <scope>NUCLEOTIDE SEQUENCE [LARGE SCALE GENOMIC DNA]</scope>
    <source>
        <strain evidence="1 2">CIRM-BRFM 2984</strain>
    </source>
</reference>
<accession>A0AAW0BJJ9</accession>
<name>A0AAW0BJJ9_9AGAR</name>
<gene>
    <name evidence="1" type="ORF">R3P38DRAFT_1036342</name>
</gene>
<keyword evidence="2" id="KW-1185">Reference proteome</keyword>